<evidence type="ECO:0000256" key="3">
    <source>
        <dbReference type="ARBA" id="ARBA00023125"/>
    </source>
</evidence>
<dbReference type="EMBL" id="CP126657">
    <property type="protein sequence ID" value="WJZ96710.1"/>
    <property type="molecule type" value="Genomic_DNA"/>
</dbReference>
<feature type="domain" description="MADS-box" evidence="7">
    <location>
        <begin position="14"/>
        <end position="75"/>
    </location>
</feature>
<gene>
    <name evidence="8" type="ORF">VitviT2T_015367</name>
</gene>
<dbReference type="InterPro" id="IPR002100">
    <property type="entry name" value="TF_MADSbox"/>
</dbReference>
<comment type="subcellular location">
    <subcellularLocation>
        <location evidence="1">Nucleus</location>
    </subcellularLocation>
</comment>
<keyword evidence="2" id="KW-0805">Transcription regulation</keyword>
<sequence>MYYVYQMSSMGRSVGQREDKIEPIQNLEHRNIVFSKCKQKLFKKATKLSTLYGANTAIVVFSPQGNNVYSFGSPSVDTIFNRFLNQNPEVKAQYLLHEASRHEVENQLKAEKKRGKLLNAAHKKSEDYFNRLSWDELRQLKGKLEALKRDAEARHKELQKEAASAASSSMSDANGPPVEETDDETDIYHSP</sequence>
<dbReference type="PANTHER" id="PTHR11945">
    <property type="entry name" value="MADS BOX PROTEIN"/>
    <property type="match status" value="1"/>
</dbReference>
<evidence type="ECO:0000256" key="5">
    <source>
        <dbReference type="ARBA" id="ARBA00023242"/>
    </source>
</evidence>
<keyword evidence="3" id="KW-0238">DNA-binding</keyword>
<evidence type="ECO:0000256" key="4">
    <source>
        <dbReference type="ARBA" id="ARBA00023163"/>
    </source>
</evidence>
<evidence type="ECO:0000313" key="9">
    <source>
        <dbReference type="Proteomes" id="UP001227230"/>
    </source>
</evidence>
<name>A0ABY9CRL0_VITVI</name>
<feature type="compositionally biased region" description="Low complexity" evidence="6">
    <location>
        <begin position="162"/>
        <end position="173"/>
    </location>
</feature>
<dbReference type="Gene3D" id="3.40.1810.10">
    <property type="entry name" value="Transcription factor, MADS-box"/>
    <property type="match status" value="1"/>
</dbReference>
<keyword evidence="9" id="KW-1185">Reference proteome</keyword>
<dbReference type="PRINTS" id="PR00404">
    <property type="entry name" value="MADSDOMAIN"/>
</dbReference>
<dbReference type="PROSITE" id="PS50066">
    <property type="entry name" value="MADS_BOX_2"/>
    <property type="match status" value="1"/>
</dbReference>
<protein>
    <recommendedName>
        <fullName evidence="7">MADS-box domain-containing protein</fullName>
    </recommendedName>
</protein>
<proteinExistence type="predicted"/>
<accession>A0ABY9CRL0</accession>
<keyword evidence="4" id="KW-0804">Transcription</keyword>
<dbReference type="SMART" id="SM00432">
    <property type="entry name" value="MADS"/>
    <property type="match status" value="1"/>
</dbReference>
<reference evidence="8 9" key="1">
    <citation type="journal article" date="2023" name="Hortic Res">
        <title>The complete reference genome for grapevine (Vitis vinifera L.) genetics and breeding.</title>
        <authorList>
            <person name="Shi X."/>
            <person name="Cao S."/>
            <person name="Wang X."/>
            <person name="Huang S."/>
            <person name="Wang Y."/>
            <person name="Liu Z."/>
            <person name="Liu W."/>
            <person name="Leng X."/>
            <person name="Peng Y."/>
            <person name="Wang N."/>
            <person name="Wang Y."/>
            <person name="Ma Z."/>
            <person name="Xu X."/>
            <person name="Zhang F."/>
            <person name="Xue H."/>
            <person name="Zhong H."/>
            <person name="Wang Y."/>
            <person name="Zhang K."/>
            <person name="Velt A."/>
            <person name="Avia K."/>
            <person name="Holtgrawe D."/>
            <person name="Grimplet J."/>
            <person name="Matus J.T."/>
            <person name="Ware D."/>
            <person name="Wu X."/>
            <person name="Wang H."/>
            <person name="Liu C."/>
            <person name="Fang Y."/>
            <person name="Rustenholz C."/>
            <person name="Cheng Z."/>
            <person name="Xiao H."/>
            <person name="Zhou Y."/>
        </authorList>
    </citation>
    <scope>NUCLEOTIDE SEQUENCE [LARGE SCALE GENOMIC DNA]</scope>
    <source>
        <strain evidence="9">cv. Pinot noir / PN40024</strain>
        <tissue evidence="8">Leaf</tissue>
    </source>
</reference>
<dbReference type="SUPFAM" id="SSF55455">
    <property type="entry name" value="SRF-like"/>
    <property type="match status" value="1"/>
</dbReference>
<organism evidence="8 9">
    <name type="scientific">Vitis vinifera</name>
    <name type="common">Grape</name>
    <dbReference type="NCBI Taxonomy" id="29760"/>
    <lineage>
        <taxon>Eukaryota</taxon>
        <taxon>Viridiplantae</taxon>
        <taxon>Streptophyta</taxon>
        <taxon>Embryophyta</taxon>
        <taxon>Tracheophyta</taxon>
        <taxon>Spermatophyta</taxon>
        <taxon>Magnoliopsida</taxon>
        <taxon>eudicotyledons</taxon>
        <taxon>Gunneridae</taxon>
        <taxon>Pentapetalae</taxon>
        <taxon>rosids</taxon>
        <taxon>Vitales</taxon>
        <taxon>Vitaceae</taxon>
        <taxon>Viteae</taxon>
        <taxon>Vitis</taxon>
    </lineage>
</organism>
<dbReference type="PANTHER" id="PTHR11945:SF629">
    <property type="entry name" value="OS02G0164450 PROTEIN"/>
    <property type="match status" value="1"/>
</dbReference>
<dbReference type="Pfam" id="PF00319">
    <property type="entry name" value="SRF-TF"/>
    <property type="match status" value="1"/>
</dbReference>
<dbReference type="InterPro" id="IPR036879">
    <property type="entry name" value="TF_MADSbox_sf"/>
</dbReference>
<evidence type="ECO:0000259" key="7">
    <source>
        <dbReference type="PROSITE" id="PS50066"/>
    </source>
</evidence>
<evidence type="ECO:0000256" key="1">
    <source>
        <dbReference type="ARBA" id="ARBA00004123"/>
    </source>
</evidence>
<evidence type="ECO:0000256" key="2">
    <source>
        <dbReference type="ARBA" id="ARBA00023015"/>
    </source>
</evidence>
<keyword evidence="5" id="KW-0539">Nucleus</keyword>
<evidence type="ECO:0000313" key="8">
    <source>
        <dbReference type="EMBL" id="WJZ96710.1"/>
    </source>
</evidence>
<evidence type="ECO:0000256" key="6">
    <source>
        <dbReference type="SAM" id="MobiDB-lite"/>
    </source>
</evidence>
<feature type="region of interest" description="Disordered" evidence="6">
    <location>
        <begin position="152"/>
        <end position="191"/>
    </location>
</feature>
<dbReference type="Proteomes" id="UP001227230">
    <property type="component" value="Chromosome 10"/>
</dbReference>